<organismHost>
    <name type="scientific">Homo sapiens</name>
    <name type="common">Human</name>
    <dbReference type="NCBI Taxonomy" id="9606"/>
</organismHost>
<feature type="region of interest" description="Disordered" evidence="1">
    <location>
        <begin position="1"/>
        <end position="46"/>
    </location>
</feature>
<evidence type="ECO:0000256" key="1">
    <source>
        <dbReference type="SAM" id="MobiDB-lite"/>
    </source>
</evidence>
<feature type="compositionally biased region" description="Basic and acidic residues" evidence="1">
    <location>
        <begin position="23"/>
        <end position="40"/>
    </location>
</feature>
<feature type="compositionally biased region" description="Basic residues" evidence="1">
    <location>
        <begin position="1"/>
        <end position="22"/>
    </location>
</feature>
<evidence type="ECO:0000313" key="2">
    <source>
        <dbReference type="EMBL" id="QBH82859.1"/>
    </source>
</evidence>
<proteinExistence type="predicted"/>
<organism evidence="2">
    <name type="scientific">Human herpesvirus 2</name>
    <name type="common">HHV-2</name>
    <name type="synonym">Human herpes simplex virus 2</name>
    <dbReference type="NCBI Taxonomy" id="10310"/>
    <lineage>
        <taxon>Viruses</taxon>
        <taxon>Duplodnaviria</taxon>
        <taxon>Heunggongvirae</taxon>
        <taxon>Peploviricota</taxon>
        <taxon>Herviviricetes</taxon>
        <taxon>Herpesvirales</taxon>
        <taxon>Orthoherpesviridae</taxon>
        <taxon>Alphaherpesvirinae</taxon>
        <taxon>Simplexvirus</taxon>
        <taxon>Simplexvirus humanalpha2</taxon>
    </lineage>
</organism>
<dbReference type="EMBL" id="MH790634">
    <property type="protein sequence ID" value="QBH82859.1"/>
    <property type="molecule type" value="Genomic_DNA"/>
</dbReference>
<reference evidence="2" key="1">
    <citation type="submission" date="2018-08" db="EMBL/GenBank/DDBJ databases">
        <title>HSV2 whole genome sequences from clinical isolates.</title>
        <authorList>
            <person name="Roychoudhury P."/>
            <person name="Greninger A.L."/>
            <person name="Jerome K.R."/>
            <person name="Johnston C."/>
            <person name="Wald A."/>
            <person name="Xie H."/>
        </authorList>
    </citation>
    <scope>NUCLEOTIDE SEQUENCE</scope>
    <source>
        <strain evidence="2">2000-9815</strain>
    </source>
</reference>
<sequence length="46" mass="5153">MVYRRHRGRPCGSQGRRRRSRQRASEGGEGGKEGDRRGTGEQRGPA</sequence>
<name>A0A481TMQ5_HHV2</name>
<accession>A0A481TMQ5</accession>
<protein>
    <submittedName>
        <fullName evidence="2">Uncharacterized protein</fullName>
    </submittedName>
</protein>